<keyword evidence="8" id="KW-1185">Reference proteome</keyword>
<comment type="similarity">
    <text evidence="4 5">Belongs to the eIF-3 subunit E family.</text>
</comment>
<dbReference type="Proteomes" id="UP001165085">
    <property type="component" value="Unassembled WGS sequence"/>
</dbReference>
<dbReference type="InterPro" id="IPR036390">
    <property type="entry name" value="WH_DNA-bd_sf"/>
</dbReference>
<dbReference type="CDD" id="cd21378">
    <property type="entry name" value="eIF3E"/>
    <property type="match status" value="1"/>
</dbReference>
<dbReference type="Pfam" id="PF09440">
    <property type="entry name" value="eIF3_N"/>
    <property type="match status" value="1"/>
</dbReference>
<dbReference type="InterPro" id="IPR016650">
    <property type="entry name" value="eIF3e"/>
</dbReference>
<dbReference type="GO" id="GO:0033290">
    <property type="term" value="C:eukaryotic 48S preinitiation complex"/>
    <property type="evidence" value="ECO:0007669"/>
    <property type="project" value="UniProtKB-UniRule"/>
</dbReference>
<name>A0A9W7EKQ4_9STRA</name>
<dbReference type="PROSITE" id="PS50250">
    <property type="entry name" value="PCI"/>
    <property type="match status" value="1"/>
</dbReference>
<feature type="domain" description="PCI" evidence="6">
    <location>
        <begin position="279"/>
        <end position="446"/>
    </location>
</feature>
<dbReference type="Pfam" id="PF21357">
    <property type="entry name" value="EIF3E_C"/>
    <property type="match status" value="1"/>
</dbReference>
<dbReference type="EMBL" id="BRXY01000256">
    <property type="protein sequence ID" value="GMH81410.1"/>
    <property type="molecule type" value="Genomic_DNA"/>
</dbReference>
<dbReference type="PIRSF" id="PIRSF016255">
    <property type="entry name" value="eIF3e_su6"/>
    <property type="match status" value="1"/>
</dbReference>
<dbReference type="OrthoDB" id="417252at2759"/>
<evidence type="ECO:0000313" key="7">
    <source>
        <dbReference type="EMBL" id="GMH81410.1"/>
    </source>
</evidence>
<dbReference type="HAMAP" id="MF_03004">
    <property type="entry name" value="eIF3e"/>
    <property type="match status" value="1"/>
</dbReference>
<keyword evidence="3 4" id="KW-0648">Protein biosynthesis</keyword>
<reference evidence="8" key="1">
    <citation type="journal article" date="2023" name="Commun. Biol.">
        <title>Genome analysis of Parmales, the sister group of diatoms, reveals the evolutionary specialization of diatoms from phago-mixotrophs to photoautotrophs.</title>
        <authorList>
            <person name="Ban H."/>
            <person name="Sato S."/>
            <person name="Yoshikawa S."/>
            <person name="Yamada K."/>
            <person name="Nakamura Y."/>
            <person name="Ichinomiya M."/>
            <person name="Sato N."/>
            <person name="Blanc-Mathieu R."/>
            <person name="Endo H."/>
            <person name="Kuwata A."/>
            <person name="Ogata H."/>
        </authorList>
    </citation>
    <scope>NUCLEOTIDE SEQUENCE [LARGE SCALE GENOMIC DNA]</scope>
    <source>
        <strain evidence="8">NIES 3701</strain>
    </source>
</reference>
<evidence type="ECO:0000256" key="3">
    <source>
        <dbReference type="ARBA" id="ARBA00022917"/>
    </source>
</evidence>
<dbReference type="SMART" id="SM01186">
    <property type="entry name" value="eIF3_N"/>
    <property type="match status" value="1"/>
</dbReference>
<dbReference type="InterPro" id="IPR000717">
    <property type="entry name" value="PCI_dom"/>
</dbReference>
<accession>A0A9W7EKQ4</accession>
<dbReference type="AlphaFoldDB" id="A0A9W7EKQ4"/>
<comment type="caution">
    <text evidence="7">The sequence shown here is derived from an EMBL/GenBank/DDBJ whole genome shotgun (WGS) entry which is preliminary data.</text>
</comment>
<dbReference type="InterPro" id="IPR019010">
    <property type="entry name" value="eIF3e_N"/>
</dbReference>
<dbReference type="GO" id="GO:0016282">
    <property type="term" value="C:eukaryotic 43S preinitiation complex"/>
    <property type="evidence" value="ECO:0007669"/>
    <property type="project" value="UniProtKB-UniRule"/>
</dbReference>
<evidence type="ECO:0000256" key="5">
    <source>
        <dbReference type="PIRNR" id="PIRNR016255"/>
    </source>
</evidence>
<keyword evidence="2 4" id="KW-0396">Initiation factor</keyword>
<gene>
    <name evidence="7" type="ORF">TrST_g1960</name>
</gene>
<keyword evidence="1 4" id="KW-0963">Cytoplasm</keyword>
<evidence type="ECO:0000259" key="6">
    <source>
        <dbReference type="PROSITE" id="PS50250"/>
    </source>
</evidence>
<dbReference type="Pfam" id="PF01399">
    <property type="entry name" value="PCI"/>
    <property type="match status" value="1"/>
</dbReference>
<evidence type="ECO:0000256" key="2">
    <source>
        <dbReference type="ARBA" id="ARBA00022540"/>
    </source>
</evidence>
<dbReference type="SUPFAM" id="SSF46785">
    <property type="entry name" value="Winged helix' DNA-binding domain"/>
    <property type="match status" value="1"/>
</dbReference>
<comment type="subcellular location">
    <subcellularLocation>
        <location evidence="4 5">Cytoplasm</location>
    </subcellularLocation>
</comment>
<proteinExistence type="inferred from homology"/>
<comment type="subunit">
    <text evidence="4 5">Component of the eukaryotic translation initiation factor 3 (eIF-3) complex.</text>
</comment>
<sequence length="491" mass="56000">MSTPAASPAFLAKWNLTSSCGSSMDPHLLLPLLEFADATLVPLGVFDAVSVSKARLSLLNSSNMVDYAIEIYDNVKKLSPSSVTDEELKKLKNQRDDVMQKMNKLTEGAKPFTEILGDEKRRAKMEEECKWNVKGLKEQGVTEETLETYRQLAKFQYECGDYETSHFMIDEYLSLFVAPSSQGDQAFEDSRQQNPNKDGLPPAYGLTSLSPTVHAVLWGKLSSLILMARWDEAMVALNAVKYSIEYRSSVSGPAGLSALRALKERTWLLHWGLFVFWNNSKKGLDAIIDLYTNEKYMQAIQTNAPHLLRYLTAAVIVNKRKRLLNELVKIYQHCNYVDPIVQFVDCLYNKFDFEGAQNRLHDCENVLSTDFFLHNQTGLFMEEARIFIFENYCRIHQKIDISTLGEKLAMNPAEAERWIVDLIRNAFLDAKIDSTNNCVVMGHQTKNIYQQVIDKTKDLNVRSNNLTNTLRMVVQEAKADGRKRRDQRSDD</sequence>
<comment type="function">
    <text evidence="4">Component of the eukaryotic translation initiation factor 3 (eIF-3) complex, which is involved in protein synthesis of a specialized repertoire of mRNAs and, together with other initiation factors, stimulates binding of mRNA and methionyl-tRNAi to the 40S ribosome. The eIF-3 complex specifically targets and initiates translation of a subset of mRNAs involved in cell proliferation.</text>
</comment>
<dbReference type="GO" id="GO:0001732">
    <property type="term" value="P:formation of cytoplasmic translation initiation complex"/>
    <property type="evidence" value="ECO:0007669"/>
    <property type="project" value="UniProtKB-UniRule"/>
</dbReference>
<organism evidence="7 8">
    <name type="scientific">Triparma strigata</name>
    <dbReference type="NCBI Taxonomy" id="1606541"/>
    <lineage>
        <taxon>Eukaryota</taxon>
        <taxon>Sar</taxon>
        <taxon>Stramenopiles</taxon>
        <taxon>Ochrophyta</taxon>
        <taxon>Bolidophyceae</taxon>
        <taxon>Parmales</taxon>
        <taxon>Triparmaceae</taxon>
        <taxon>Triparma</taxon>
    </lineage>
</organism>
<dbReference type="GO" id="GO:0003743">
    <property type="term" value="F:translation initiation factor activity"/>
    <property type="evidence" value="ECO:0007669"/>
    <property type="project" value="UniProtKB-UniRule"/>
</dbReference>
<protein>
    <recommendedName>
        <fullName evidence="4 5">Eukaryotic translation initiation factor 3 subunit E</fullName>
        <shortName evidence="4">eIF3e</shortName>
    </recommendedName>
    <alternativeName>
        <fullName evidence="4">Eukaryotic translation initiation factor 3 subunit 6</fullName>
    </alternativeName>
</protein>
<dbReference type="PANTHER" id="PTHR10317">
    <property type="entry name" value="EUKARYOTIC TRANSLATION INITIATION FACTOR 3 SUBUNIT E"/>
    <property type="match status" value="1"/>
</dbReference>
<evidence type="ECO:0000313" key="8">
    <source>
        <dbReference type="Proteomes" id="UP001165085"/>
    </source>
</evidence>
<evidence type="ECO:0000256" key="4">
    <source>
        <dbReference type="HAMAP-Rule" id="MF_03004"/>
    </source>
</evidence>
<dbReference type="SMART" id="SM00088">
    <property type="entry name" value="PINT"/>
    <property type="match status" value="1"/>
</dbReference>
<dbReference type="GO" id="GO:0071540">
    <property type="term" value="C:eukaryotic translation initiation factor 3 complex, eIF3e"/>
    <property type="evidence" value="ECO:0007669"/>
    <property type="project" value="UniProtKB-UniRule"/>
</dbReference>
<evidence type="ECO:0000256" key="1">
    <source>
        <dbReference type="ARBA" id="ARBA00022490"/>
    </source>
</evidence>